<reference evidence="8" key="1">
    <citation type="submission" date="2013-05" db="EMBL/GenBank/DDBJ databases">
        <authorList>
            <person name="Yim A.K.Y."/>
            <person name="Chan T.F."/>
            <person name="Ji K.M."/>
            <person name="Liu X.Y."/>
            <person name="Zhou J.W."/>
            <person name="Li R.Q."/>
            <person name="Yang K.Y."/>
            <person name="Li J."/>
            <person name="Li M."/>
            <person name="Law P.T.W."/>
            <person name="Wu Y.L."/>
            <person name="Cai Z.L."/>
            <person name="Qin H."/>
            <person name="Bao Y."/>
            <person name="Leung R.K.K."/>
            <person name="Ng P.K.S."/>
            <person name="Zou J."/>
            <person name="Zhong X.J."/>
            <person name="Ran P.X."/>
            <person name="Zhong N.S."/>
            <person name="Liu Z.G."/>
            <person name="Tsui S.K.W."/>
        </authorList>
    </citation>
    <scope>NUCLEOTIDE SEQUENCE</scope>
    <source>
        <strain evidence="8">Derf</strain>
        <tissue evidence="8">Whole organism</tissue>
    </source>
</reference>
<comment type="caution">
    <text evidence="8">The sequence shown here is derived from an EMBL/GenBank/DDBJ whole genome shotgun (WGS) entry which is preliminary data.</text>
</comment>
<evidence type="ECO:0000256" key="5">
    <source>
        <dbReference type="ARBA" id="ARBA00023242"/>
    </source>
</evidence>
<dbReference type="PANTHER" id="PTHR13386:SF1">
    <property type="entry name" value="HISTONE PARYLATION FACTOR 1"/>
    <property type="match status" value="1"/>
</dbReference>
<keyword evidence="4" id="KW-0158">Chromosome</keyword>
<dbReference type="InterPro" id="IPR019406">
    <property type="entry name" value="APLF_PBZ"/>
</dbReference>
<comment type="subcellular location">
    <subcellularLocation>
        <location evidence="2">Chromosome</location>
    </subcellularLocation>
    <subcellularLocation>
        <location evidence="1">Nucleus</location>
    </subcellularLocation>
</comment>
<sequence length="419" mass="49226">MNSKKSPCPYGEKCYRINPEHLEQYDHPKRTKTNDRNSTKILTDKKTKNPLITNYFKRTKPNESGELDDEQKKIIVNDHLKSPKTLCISKKSLDHDLIRNLHQKLFLTPIPDEIFLFWNFCQQISSKQPEDAFIDALGIKLVGPFDLLNNKLNESHVGNENILTHWRYFYDPPEFQTFAIIDTNCRNNHLKLESISCDYHLGYFRDDPTDQKPLVVSNDSKKSCEIHAEGDNIFATFHTLLSDKRFKLKNNNDQYNNLRRKLETFAEENQINLIDKTKHEERKKKVNAPTLHQFGIVVPMSDNNVGYRKLPITDNNLKRSFERIINLNDDEQRRKCSSVKEIQHMITLIQYANDEKDFGMGLEFGIDLFDAGHQFFHRSSKHLLKQAYELLDRKNFAQIIHIHLSDDNRQKQWPNLSAI</sequence>
<evidence type="ECO:0000313" key="9">
    <source>
        <dbReference type="Proteomes" id="UP000790347"/>
    </source>
</evidence>
<reference evidence="7" key="2">
    <citation type="submission" date="2020-06" db="EMBL/GenBank/DDBJ databases">
        <authorList>
            <person name="Ji K."/>
            <person name="Li J."/>
        </authorList>
    </citation>
    <scope>NUCLEOTIDE SEQUENCE</scope>
    <source>
        <strain evidence="7">JKM2019</strain>
        <tissue evidence="7">Whole body</tissue>
    </source>
</reference>
<dbReference type="Proteomes" id="UP000828236">
    <property type="component" value="Unassembled WGS sequence"/>
</dbReference>
<dbReference type="GO" id="GO:0005694">
    <property type="term" value="C:chromosome"/>
    <property type="evidence" value="ECO:0007669"/>
    <property type="project" value="UniProtKB-SubCell"/>
</dbReference>
<gene>
    <name evidence="8" type="ORF">DERF_014491</name>
    <name evidence="7" type="ORF">HUG17_6672</name>
</gene>
<keyword evidence="5" id="KW-0539">Nucleus</keyword>
<evidence type="ECO:0000256" key="2">
    <source>
        <dbReference type="ARBA" id="ARBA00004286"/>
    </source>
</evidence>
<dbReference type="Proteomes" id="UP000790347">
    <property type="component" value="Unassembled WGS sequence"/>
</dbReference>
<protein>
    <recommendedName>
        <fullName evidence="6">PBZ-type domain-containing protein</fullName>
    </recommendedName>
</protein>
<dbReference type="Pfam" id="PF10283">
    <property type="entry name" value="zf-CCHH"/>
    <property type="match status" value="1"/>
</dbReference>
<proteinExistence type="inferred from homology"/>
<organism evidence="8 9">
    <name type="scientific">Dermatophagoides farinae</name>
    <name type="common">American house dust mite</name>
    <dbReference type="NCBI Taxonomy" id="6954"/>
    <lineage>
        <taxon>Eukaryota</taxon>
        <taxon>Metazoa</taxon>
        <taxon>Ecdysozoa</taxon>
        <taxon>Arthropoda</taxon>
        <taxon>Chelicerata</taxon>
        <taxon>Arachnida</taxon>
        <taxon>Acari</taxon>
        <taxon>Acariformes</taxon>
        <taxon>Sarcoptiformes</taxon>
        <taxon>Astigmata</taxon>
        <taxon>Psoroptidia</taxon>
        <taxon>Analgoidea</taxon>
        <taxon>Pyroglyphidae</taxon>
        <taxon>Dermatophagoidinae</taxon>
        <taxon>Dermatophagoides</taxon>
    </lineage>
</organism>
<accession>A0A922HI90</accession>
<evidence type="ECO:0000256" key="3">
    <source>
        <dbReference type="ARBA" id="ARBA00010803"/>
    </source>
</evidence>
<dbReference type="InterPro" id="IPR019361">
    <property type="entry name" value="HPF1"/>
</dbReference>
<reference evidence="7" key="3">
    <citation type="journal article" date="2021" name="World Allergy Organ. J.">
        <title>Chromosome-level assembly of Dermatophagoides farinae genome and transcriptome reveals two novel allergens Der f 37 and Der f 39.</title>
        <authorList>
            <person name="Chen J."/>
            <person name="Cai Z."/>
            <person name="Fan D."/>
            <person name="Hu J."/>
            <person name="Hou Y."/>
            <person name="He Y."/>
            <person name="Zhang Z."/>
            <person name="Zhao Z."/>
            <person name="Gao P."/>
            <person name="Hu W."/>
            <person name="Sun J."/>
            <person name="Li J."/>
            <person name="Ji K."/>
        </authorList>
    </citation>
    <scope>NUCLEOTIDE SEQUENCE</scope>
    <source>
        <strain evidence="7">JKM2019</strain>
    </source>
</reference>
<comment type="similarity">
    <text evidence="3">Belongs to the HPF1 family.</text>
</comment>
<dbReference type="EMBL" id="ASGP02000008">
    <property type="protein sequence ID" value="KAH9493758.1"/>
    <property type="molecule type" value="Genomic_DNA"/>
</dbReference>
<dbReference type="AlphaFoldDB" id="A0A922HI90"/>
<feature type="domain" description="PBZ-type" evidence="6">
    <location>
        <begin position="5"/>
        <end position="29"/>
    </location>
</feature>
<evidence type="ECO:0000256" key="4">
    <source>
        <dbReference type="ARBA" id="ARBA00022454"/>
    </source>
</evidence>
<evidence type="ECO:0000259" key="6">
    <source>
        <dbReference type="Pfam" id="PF10283"/>
    </source>
</evidence>
<dbReference type="OrthoDB" id="416496at2759"/>
<name>A0A922HI90_DERFA</name>
<dbReference type="Pfam" id="PF10228">
    <property type="entry name" value="HPF1"/>
    <property type="match status" value="1"/>
</dbReference>
<dbReference type="EMBL" id="SDOV01000002">
    <property type="protein sequence ID" value="KAH7644310.1"/>
    <property type="molecule type" value="Genomic_DNA"/>
</dbReference>
<evidence type="ECO:0000313" key="7">
    <source>
        <dbReference type="EMBL" id="KAH7644310.1"/>
    </source>
</evidence>
<keyword evidence="9" id="KW-1185">Reference proteome</keyword>
<evidence type="ECO:0000256" key="1">
    <source>
        <dbReference type="ARBA" id="ARBA00004123"/>
    </source>
</evidence>
<dbReference type="GO" id="GO:0072572">
    <property type="term" value="F:poly-ADP-D-ribose binding"/>
    <property type="evidence" value="ECO:0007669"/>
    <property type="project" value="TreeGrafter"/>
</dbReference>
<dbReference type="GO" id="GO:0006974">
    <property type="term" value="P:DNA damage response"/>
    <property type="evidence" value="ECO:0007669"/>
    <property type="project" value="InterPro"/>
</dbReference>
<dbReference type="GO" id="GO:0042393">
    <property type="term" value="F:histone binding"/>
    <property type="evidence" value="ECO:0007669"/>
    <property type="project" value="InterPro"/>
</dbReference>
<evidence type="ECO:0000313" key="8">
    <source>
        <dbReference type="EMBL" id="KAH9493758.1"/>
    </source>
</evidence>
<reference evidence="8" key="4">
    <citation type="journal article" date="2022" name="Res Sq">
        <title>Comparative Genomics Reveals Insights into the Divergent Evolution of Astigmatic Mites and Household Pest Adaptations.</title>
        <authorList>
            <person name="Xiong Q."/>
            <person name="Wan A.T.-Y."/>
            <person name="Liu X.-Y."/>
            <person name="Fung C.S.-H."/>
            <person name="Xiao X."/>
            <person name="Malainual N."/>
            <person name="Hou J."/>
            <person name="Wang L."/>
            <person name="Wang M."/>
            <person name="Yang K."/>
            <person name="Cui Y."/>
            <person name="Leung E."/>
            <person name="Nong W."/>
            <person name="Shin S.-K."/>
            <person name="Au S."/>
            <person name="Jeong K.Y."/>
            <person name="Chew F.T."/>
            <person name="Hui J."/>
            <person name="Leung T.F."/>
            <person name="Tungtrongchitr A."/>
            <person name="Zhong N."/>
            <person name="Liu Z."/>
            <person name="Tsui S."/>
        </authorList>
    </citation>
    <scope>NUCLEOTIDE SEQUENCE</scope>
    <source>
        <strain evidence="8">Derf</strain>
        <tissue evidence="8">Whole organism</tissue>
    </source>
</reference>
<dbReference type="PANTHER" id="PTHR13386">
    <property type="entry name" value="HISTONE PARYLATION FACTOR 1"/>
    <property type="match status" value="1"/>
</dbReference>
<dbReference type="GO" id="GO:0005634">
    <property type="term" value="C:nucleus"/>
    <property type="evidence" value="ECO:0007669"/>
    <property type="project" value="UniProtKB-SubCell"/>
</dbReference>